<proteinExistence type="inferred from homology"/>
<dbReference type="GO" id="GO:0005829">
    <property type="term" value="C:cytosol"/>
    <property type="evidence" value="ECO:0007669"/>
    <property type="project" value="TreeGrafter"/>
</dbReference>
<dbReference type="Proteomes" id="UP000191905">
    <property type="component" value="Unassembled WGS sequence"/>
</dbReference>
<dbReference type="CDD" id="cd12172">
    <property type="entry name" value="PGDH_like_2"/>
    <property type="match status" value="1"/>
</dbReference>
<feature type="domain" description="D-isomer specific 2-hydroxyacid dehydrogenase NAD-binding" evidence="4">
    <location>
        <begin position="112"/>
        <end position="283"/>
    </location>
</feature>
<protein>
    <submittedName>
        <fullName evidence="5">Oxidoreductase</fullName>
    </submittedName>
</protein>
<dbReference type="GO" id="GO:0030267">
    <property type="term" value="F:glyoxylate reductase (NADPH) activity"/>
    <property type="evidence" value="ECO:0007669"/>
    <property type="project" value="TreeGrafter"/>
</dbReference>
<dbReference type="EMBL" id="MDET01000016">
    <property type="protein sequence ID" value="OQM75400.1"/>
    <property type="molecule type" value="Genomic_DNA"/>
</dbReference>
<evidence type="ECO:0000259" key="4">
    <source>
        <dbReference type="Pfam" id="PF02826"/>
    </source>
</evidence>
<name>A0A1V8RQC6_9HYPH</name>
<comment type="caution">
    <text evidence="5">The sequence shown here is derived from an EMBL/GenBank/DDBJ whole genome shotgun (WGS) entry which is preliminary data.</text>
</comment>
<comment type="similarity">
    <text evidence="2">Belongs to the D-isomer specific 2-hydroxyacid dehydrogenase family.</text>
</comment>
<evidence type="ECO:0000256" key="1">
    <source>
        <dbReference type="ARBA" id="ARBA00023002"/>
    </source>
</evidence>
<dbReference type="SUPFAM" id="SSF52283">
    <property type="entry name" value="Formate/glycerate dehydrogenase catalytic domain-like"/>
    <property type="match status" value="1"/>
</dbReference>
<sequence length="307" mass="32315">MARILITPRSLTQEPPRELSILTEEGHELVFSTPGKLPGEAELIELLPGCAGWLAGIEPVSPRVIDVADSLKAVSRNGTGVDNLPLPDLERKGVRVLRAEGANATGVAELAIGLMLAVLRSIPAADRGIKAGGWPRQRGKEMRGRTVGVVGCGAVGRQVAQIASAMGSQVLGYDPYPRDFATAGPFSWAGLDELFSRADIISLHCPPLPGGAFLIDETRLKAMRPGAVIVNTARAALADEDALRTALDEGRLHGYGTDVFAVEPPEQGSLAFHPKVVATSHIGGFTDESVSRATEVAIRNLLDALAS</sequence>
<dbReference type="Pfam" id="PF00389">
    <property type="entry name" value="2-Hacid_dh"/>
    <property type="match status" value="1"/>
</dbReference>
<reference evidence="5 6" key="1">
    <citation type="journal article" date="2016" name="Int. J. Syst. Evol. Microbiol.">
        <title>Pseudaminobacter manganicus sp. nov., isolated from sludge of a manganese mine.</title>
        <authorList>
            <person name="Li J."/>
            <person name="Huang J."/>
            <person name="Liao S."/>
            <person name="Wang G."/>
        </authorList>
    </citation>
    <scope>NUCLEOTIDE SEQUENCE [LARGE SCALE GENOMIC DNA]</scope>
    <source>
        <strain evidence="5 6">JH-7</strain>
    </source>
</reference>
<dbReference type="AlphaFoldDB" id="A0A1V8RQC6"/>
<dbReference type="InterPro" id="IPR050223">
    <property type="entry name" value="D-isomer_2-hydroxyacid_DH"/>
</dbReference>
<dbReference type="InterPro" id="IPR006139">
    <property type="entry name" value="D-isomer_2_OHA_DH_cat_dom"/>
</dbReference>
<accession>A0A1V8RQC6</accession>
<dbReference type="PANTHER" id="PTHR10996:SF264">
    <property type="entry name" value="HYPOTHETICAL D-ISOMER SPECIFIC 2-HYDROXYACID DEHYDROGENASE (EUROFUNG)"/>
    <property type="match status" value="1"/>
</dbReference>
<keyword evidence="1 2" id="KW-0560">Oxidoreductase</keyword>
<evidence type="ECO:0000259" key="3">
    <source>
        <dbReference type="Pfam" id="PF00389"/>
    </source>
</evidence>
<dbReference type="OrthoDB" id="9793626at2"/>
<dbReference type="Gene3D" id="3.40.50.720">
    <property type="entry name" value="NAD(P)-binding Rossmann-like Domain"/>
    <property type="match status" value="2"/>
</dbReference>
<organism evidence="5 6">
    <name type="scientific">Manganibacter manganicus</name>
    <dbReference type="NCBI Taxonomy" id="1873176"/>
    <lineage>
        <taxon>Bacteria</taxon>
        <taxon>Pseudomonadati</taxon>
        <taxon>Pseudomonadota</taxon>
        <taxon>Alphaproteobacteria</taxon>
        <taxon>Hyphomicrobiales</taxon>
        <taxon>Phyllobacteriaceae</taxon>
        <taxon>Manganibacter</taxon>
    </lineage>
</organism>
<dbReference type="Pfam" id="PF02826">
    <property type="entry name" value="2-Hacid_dh_C"/>
    <property type="match status" value="1"/>
</dbReference>
<dbReference type="InterPro" id="IPR029752">
    <property type="entry name" value="D-isomer_DH_CS1"/>
</dbReference>
<evidence type="ECO:0000313" key="6">
    <source>
        <dbReference type="Proteomes" id="UP000191905"/>
    </source>
</evidence>
<dbReference type="InterPro" id="IPR036291">
    <property type="entry name" value="NAD(P)-bd_dom_sf"/>
</dbReference>
<dbReference type="PROSITE" id="PS00065">
    <property type="entry name" value="D_2_HYDROXYACID_DH_1"/>
    <property type="match status" value="1"/>
</dbReference>
<evidence type="ECO:0000256" key="2">
    <source>
        <dbReference type="RuleBase" id="RU003719"/>
    </source>
</evidence>
<dbReference type="RefSeq" id="WP_080919808.1">
    <property type="nucleotide sequence ID" value="NZ_MDET01000016.1"/>
</dbReference>
<feature type="domain" description="D-isomer specific 2-hydroxyacid dehydrogenase catalytic" evidence="3">
    <location>
        <begin position="15"/>
        <end position="306"/>
    </location>
</feature>
<dbReference type="GO" id="GO:0051287">
    <property type="term" value="F:NAD binding"/>
    <property type="evidence" value="ECO:0007669"/>
    <property type="project" value="InterPro"/>
</dbReference>
<gene>
    <name evidence="5" type="ORF">BFN67_18350</name>
</gene>
<dbReference type="SUPFAM" id="SSF51735">
    <property type="entry name" value="NAD(P)-binding Rossmann-fold domains"/>
    <property type="match status" value="1"/>
</dbReference>
<keyword evidence="6" id="KW-1185">Reference proteome</keyword>
<dbReference type="STRING" id="1873176.BFN67_18350"/>
<dbReference type="PANTHER" id="PTHR10996">
    <property type="entry name" value="2-HYDROXYACID DEHYDROGENASE-RELATED"/>
    <property type="match status" value="1"/>
</dbReference>
<dbReference type="GO" id="GO:0016618">
    <property type="term" value="F:hydroxypyruvate reductase [NAD(P)H] activity"/>
    <property type="evidence" value="ECO:0007669"/>
    <property type="project" value="TreeGrafter"/>
</dbReference>
<evidence type="ECO:0000313" key="5">
    <source>
        <dbReference type="EMBL" id="OQM75400.1"/>
    </source>
</evidence>
<dbReference type="InterPro" id="IPR006140">
    <property type="entry name" value="D-isomer_DH_NAD-bd"/>
</dbReference>